<reference evidence="1 2" key="1">
    <citation type="submission" date="2016-12" db="EMBL/GenBank/DDBJ databases">
        <title>Draft genome of Tersicoccus phoenicis 1P05MA.</title>
        <authorList>
            <person name="Nakajima Y."/>
            <person name="Yoshizawa S."/>
            <person name="Nakamura K."/>
            <person name="Ogura Y."/>
            <person name="Hayashi T."/>
            <person name="Kogure K."/>
        </authorList>
    </citation>
    <scope>NUCLEOTIDE SEQUENCE [LARGE SCALE GENOMIC DNA]</scope>
    <source>
        <strain evidence="1 2">1p05MA</strain>
    </source>
</reference>
<dbReference type="RefSeq" id="WP_076702750.1">
    <property type="nucleotide sequence ID" value="NZ_MRDE01000021.1"/>
</dbReference>
<dbReference type="STRING" id="554083.BKD30_04760"/>
<organism evidence="1 2">
    <name type="scientific">Tersicoccus phoenicis</name>
    <dbReference type="NCBI Taxonomy" id="554083"/>
    <lineage>
        <taxon>Bacteria</taxon>
        <taxon>Bacillati</taxon>
        <taxon>Actinomycetota</taxon>
        <taxon>Actinomycetes</taxon>
        <taxon>Micrococcales</taxon>
        <taxon>Micrococcaceae</taxon>
        <taxon>Tersicoccus</taxon>
    </lineage>
</organism>
<protein>
    <recommendedName>
        <fullName evidence="3">DUF2891 domain-containing protein</fullName>
    </recommendedName>
</protein>
<evidence type="ECO:0008006" key="3">
    <source>
        <dbReference type="Google" id="ProtNLM"/>
    </source>
</evidence>
<accession>A0A1R1LGP0</accession>
<gene>
    <name evidence="1" type="ORF">BKD30_04760</name>
</gene>
<proteinExistence type="predicted"/>
<dbReference type="AlphaFoldDB" id="A0A1R1LGP0"/>
<dbReference type="EMBL" id="MRDE01000021">
    <property type="protein sequence ID" value="OMH26703.1"/>
    <property type="molecule type" value="Genomic_DNA"/>
</dbReference>
<keyword evidence="2" id="KW-1185">Reference proteome</keyword>
<evidence type="ECO:0000313" key="1">
    <source>
        <dbReference type="EMBL" id="OMH26703.1"/>
    </source>
</evidence>
<dbReference type="Proteomes" id="UP000187085">
    <property type="component" value="Unassembled WGS sequence"/>
</dbReference>
<dbReference type="InterPro" id="IPR021365">
    <property type="entry name" value="DUF2891"/>
</dbReference>
<evidence type="ECO:0000313" key="2">
    <source>
        <dbReference type="Proteomes" id="UP000187085"/>
    </source>
</evidence>
<dbReference type="Pfam" id="PF11199">
    <property type="entry name" value="DUF2891"/>
    <property type="match status" value="2"/>
</dbReference>
<comment type="caution">
    <text evidence="1">The sequence shown here is derived from an EMBL/GenBank/DDBJ whole genome shotgun (WGS) entry which is preliminary data.</text>
</comment>
<name>A0A1R1LGP0_9MICC</name>
<sequence>MLDNLARPYPYADHHVRRSAQDTAMPHELHPAFGTSFDWHSCVHMHWLGVSVLDAGLPDSAADARLRAALGANLTAEKLDVEAEYLAANPSWERPYGWAWLVDAFRTLDRDEAAAACAAGARRWFAGDAAWASEWELSGQDFLSAGLSEADLMARVLSPTDFAGWFRRFLPDLDAGSAMLAPVGVSDETDGYLVHLHGLNLSRAGQLARILAVLREAAPAERQAERLHAGTTVLRGGLPGAAGSGQEQFFRLQFSTLIFASAKAESLKPDGFLMAASMTPSNPSRDGLRPSGAALCSLWKSASTGCGS</sequence>